<name>A0A7K1SJU9_9BACT</name>
<comment type="caution">
    <text evidence="2">The sequence shown here is derived from an EMBL/GenBank/DDBJ whole genome shotgun (WGS) entry which is preliminary data.</text>
</comment>
<dbReference type="Proteomes" id="UP000436006">
    <property type="component" value="Unassembled WGS sequence"/>
</dbReference>
<dbReference type="SUPFAM" id="SSF54427">
    <property type="entry name" value="NTF2-like"/>
    <property type="match status" value="1"/>
</dbReference>
<evidence type="ECO:0000313" key="2">
    <source>
        <dbReference type="EMBL" id="MVM34091.1"/>
    </source>
</evidence>
<dbReference type="EMBL" id="WPIN01000014">
    <property type="protein sequence ID" value="MVM34091.1"/>
    <property type="molecule type" value="Genomic_DNA"/>
</dbReference>
<dbReference type="GO" id="GO:0016853">
    <property type="term" value="F:isomerase activity"/>
    <property type="evidence" value="ECO:0007669"/>
    <property type="project" value="UniProtKB-KW"/>
</dbReference>
<dbReference type="InterPro" id="IPR037401">
    <property type="entry name" value="SnoaL-like"/>
</dbReference>
<keyword evidence="2" id="KW-0413">Isomerase</keyword>
<accession>A0A7K1SJU9</accession>
<dbReference type="InterPro" id="IPR032710">
    <property type="entry name" value="NTF2-like_dom_sf"/>
</dbReference>
<organism evidence="2 3">
    <name type="scientific">Spirosoma arboris</name>
    <dbReference type="NCBI Taxonomy" id="2682092"/>
    <lineage>
        <taxon>Bacteria</taxon>
        <taxon>Pseudomonadati</taxon>
        <taxon>Bacteroidota</taxon>
        <taxon>Cytophagia</taxon>
        <taxon>Cytophagales</taxon>
        <taxon>Cytophagaceae</taxon>
        <taxon>Spirosoma</taxon>
    </lineage>
</organism>
<dbReference type="Gene3D" id="3.10.450.50">
    <property type="match status" value="1"/>
</dbReference>
<dbReference type="Pfam" id="PF12680">
    <property type="entry name" value="SnoaL_2"/>
    <property type="match status" value="1"/>
</dbReference>
<keyword evidence="3" id="KW-1185">Reference proteome</keyword>
<feature type="domain" description="SnoaL-like" evidence="1">
    <location>
        <begin position="13"/>
        <end position="112"/>
    </location>
</feature>
<evidence type="ECO:0000259" key="1">
    <source>
        <dbReference type="Pfam" id="PF12680"/>
    </source>
</evidence>
<dbReference type="RefSeq" id="WP_157588860.1">
    <property type="nucleotide sequence ID" value="NZ_WPIN01000014.1"/>
</dbReference>
<gene>
    <name evidence="2" type="ORF">GO755_28920</name>
</gene>
<reference evidence="2 3" key="1">
    <citation type="submission" date="2019-12" db="EMBL/GenBank/DDBJ databases">
        <title>Spirosoma sp. HMF4905 genome sequencing and assembly.</title>
        <authorList>
            <person name="Kang H."/>
            <person name="Cha I."/>
            <person name="Kim H."/>
            <person name="Joh K."/>
        </authorList>
    </citation>
    <scope>NUCLEOTIDE SEQUENCE [LARGE SCALE GENOMIC DNA]</scope>
    <source>
        <strain evidence="2 3">HMF4905</strain>
    </source>
</reference>
<protein>
    <submittedName>
        <fullName evidence="2">Ketosteroid isomerase</fullName>
    </submittedName>
</protein>
<proteinExistence type="predicted"/>
<sequence>MPDFDYRILLVNTYAAFNARAIDEVLTTMHPDVDWPNGWEGGRVIGHEAVRDYWTRQWAVLDPRVEPLRFETDPIGHIVVDVHQVVKDPSGSILSDGMVQHVYQFEDGLVRRMDIRHI</sequence>
<dbReference type="AlphaFoldDB" id="A0A7K1SJU9"/>
<evidence type="ECO:0000313" key="3">
    <source>
        <dbReference type="Proteomes" id="UP000436006"/>
    </source>
</evidence>